<evidence type="ECO:0000256" key="7">
    <source>
        <dbReference type="PROSITE-ProRule" id="PRU10141"/>
    </source>
</evidence>
<name>A0ABX1N3Y1_9RHOO</name>
<keyword evidence="3" id="KW-0808">Transferase</keyword>
<comment type="similarity">
    <text evidence="1">Belongs to the protein kinase superfamily. NEK Ser/Thr protein kinase family. NIMA subfamily.</text>
</comment>
<feature type="region of interest" description="Disordered" evidence="8">
    <location>
        <begin position="520"/>
        <end position="590"/>
    </location>
</feature>
<evidence type="ECO:0000256" key="6">
    <source>
        <dbReference type="ARBA" id="ARBA00022840"/>
    </source>
</evidence>
<feature type="compositionally biased region" description="Basic and acidic residues" evidence="8">
    <location>
        <begin position="372"/>
        <end position="386"/>
    </location>
</feature>
<dbReference type="PANTHER" id="PTHR43671">
    <property type="entry name" value="SERINE/THREONINE-PROTEIN KINASE NEK"/>
    <property type="match status" value="1"/>
</dbReference>
<evidence type="ECO:0000256" key="1">
    <source>
        <dbReference type="ARBA" id="ARBA00010886"/>
    </source>
</evidence>
<feature type="binding site" evidence="7">
    <location>
        <position position="69"/>
    </location>
    <ligand>
        <name>ATP</name>
        <dbReference type="ChEBI" id="CHEBI:30616"/>
    </ligand>
</feature>
<accession>A0ABX1N3Y1</accession>
<evidence type="ECO:0000256" key="5">
    <source>
        <dbReference type="ARBA" id="ARBA00022777"/>
    </source>
</evidence>
<keyword evidence="4 7" id="KW-0547">Nucleotide-binding</keyword>
<keyword evidence="5 10" id="KW-0418">Kinase</keyword>
<evidence type="ECO:0000256" key="3">
    <source>
        <dbReference type="ARBA" id="ARBA00022679"/>
    </source>
</evidence>
<evidence type="ECO:0000256" key="2">
    <source>
        <dbReference type="ARBA" id="ARBA00012513"/>
    </source>
</evidence>
<dbReference type="InterPro" id="IPR050660">
    <property type="entry name" value="NEK_Ser/Thr_kinase"/>
</dbReference>
<organism evidence="10 11">
    <name type="scientific">Aromatoleum buckelii</name>
    <dbReference type="NCBI Taxonomy" id="200254"/>
    <lineage>
        <taxon>Bacteria</taxon>
        <taxon>Pseudomonadati</taxon>
        <taxon>Pseudomonadota</taxon>
        <taxon>Betaproteobacteria</taxon>
        <taxon>Rhodocyclales</taxon>
        <taxon>Rhodocyclaceae</taxon>
        <taxon>Aromatoleum</taxon>
    </lineage>
</organism>
<evidence type="ECO:0000313" key="10">
    <source>
        <dbReference type="EMBL" id="NMF93984.1"/>
    </source>
</evidence>
<feature type="region of interest" description="Disordered" evidence="8">
    <location>
        <begin position="396"/>
        <end position="415"/>
    </location>
</feature>
<reference evidence="10" key="1">
    <citation type="submission" date="2019-12" db="EMBL/GenBank/DDBJ databases">
        <title>Comparative genomics gives insights into the taxonomy of the Azoarcus-Aromatoleum group and reveals separate origins of nif in the plant-associated Azoarcus and non-plant-associated Aromatoleum sub-groups.</title>
        <authorList>
            <person name="Lafos M."/>
            <person name="Maluk M."/>
            <person name="Batista M."/>
            <person name="Junghare M."/>
            <person name="Carmona M."/>
            <person name="Faoro H."/>
            <person name="Cruz L.M."/>
            <person name="Battistoni F."/>
            <person name="De Souza E."/>
            <person name="Pedrosa F."/>
            <person name="Chen W.-M."/>
            <person name="Poole P.S."/>
            <person name="Dixon R.A."/>
            <person name="James E.K."/>
        </authorList>
    </citation>
    <scope>NUCLEOTIDE SEQUENCE</scope>
    <source>
        <strain evidence="10">U120</strain>
    </source>
</reference>
<protein>
    <recommendedName>
        <fullName evidence="2">non-specific serine/threonine protein kinase</fullName>
        <ecNumber evidence="2">2.7.11.1</ecNumber>
    </recommendedName>
</protein>
<dbReference type="PANTHER" id="PTHR43671:SF13">
    <property type="entry name" value="SERINE_THREONINE-PROTEIN KINASE NEK2"/>
    <property type="match status" value="1"/>
</dbReference>
<dbReference type="PROSITE" id="PS50011">
    <property type="entry name" value="PROTEIN_KINASE_DOM"/>
    <property type="match status" value="1"/>
</dbReference>
<dbReference type="GO" id="GO:0016301">
    <property type="term" value="F:kinase activity"/>
    <property type="evidence" value="ECO:0007669"/>
    <property type="project" value="UniProtKB-KW"/>
</dbReference>
<evidence type="ECO:0000256" key="4">
    <source>
        <dbReference type="ARBA" id="ARBA00022741"/>
    </source>
</evidence>
<dbReference type="EMBL" id="WTVH01000021">
    <property type="protein sequence ID" value="NMF93984.1"/>
    <property type="molecule type" value="Genomic_DNA"/>
</dbReference>
<feature type="region of interest" description="Disordered" evidence="8">
    <location>
        <begin position="336"/>
        <end position="386"/>
    </location>
</feature>
<dbReference type="Pfam" id="PF00069">
    <property type="entry name" value="Pkinase"/>
    <property type="match status" value="1"/>
</dbReference>
<evidence type="ECO:0000259" key="9">
    <source>
        <dbReference type="PROSITE" id="PS50011"/>
    </source>
</evidence>
<proteinExistence type="inferred from homology"/>
<feature type="domain" description="Protein kinase" evidence="9">
    <location>
        <begin position="40"/>
        <end position="321"/>
    </location>
</feature>
<dbReference type="EC" id="2.7.11.1" evidence="2"/>
<dbReference type="SUPFAM" id="SSF56112">
    <property type="entry name" value="Protein kinase-like (PK-like)"/>
    <property type="match status" value="1"/>
</dbReference>
<dbReference type="RefSeq" id="WP_169199228.1">
    <property type="nucleotide sequence ID" value="NZ_WTVH02000009.1"/>
</dbReference>
<dbReference type="CDD" id="cd14014">
    <property type="entry name" value="STKc_PknB_like"/>
    <property type="match status" value="1"/>
</dbReference>
<dbReference type="Proteomes" id="UP000601990">
    <property type="component" value="Unassembled WGS sequence"/>
</dbReference>
<keyword evidence="11" id="KW-1185">Reference proteome</keyword>
<dbReference type="InterPro" id="IPR017441">
    <property type="entry name" value="Protein_kinase_ATP_BS"/>
</dbReference>
<sequence length="634" mass="68526">MNQPSPSQFPPFSGPAIQTAQRRIEPNHNALRPGTRLAEYELLSVLGEGRFGIVYLAMDHGLQREVALKEYLPAAFASRGSGTEVVLRSDRHAQTFTLGLKSFVDEARLLARFDHPALVRVYRFWEDNGTAYIVMPYYEGVTLRAARQAMKRPPDEAWLRGLLLPLLGAVDLLHGVSCYPRDISPGNVLLLPDGRPVLLDVGAAHPAVGDRDEALTAVLDPAFAAIEQYAESTTLRQGPWTNLYALAAVAYYCVSGRSPLASTVRALDDQMEPLFEVVDRLSRSFPELNYSVAFVAAIERALNVRPEERPQSVAEFRRALLGGRSAAESIVVPPAVEEAQRHETSPPLPSSRESAPFHVFPSAADNGNVEDTSPRRSEPRSTEAEAKLQAALAWETGARFGSPPGQAPGGRMDDTDDAAWRAALEAALSPDPAQIGGSPQSRGDAKAGSWRRRLFGGIAVVALVILGAGGWTMWSDYRDAKGVSGSLAHSMEPDGLPASLLPPEPPVTVLPESRAELPPLVPSGAVAEPQLPLPGTAVPEAAPGEPAAWEEAPVAQAPPEGEPPPSRAVAEEMPSPPSPAEAVKKEPNNPRVLCEPRTHFSLYRCMKDACERPKYFDHPECKYLRVTDTVRAIP</sequence>
<feature type="compositionally biased region" description="Low complexity" evidence="8">
    <location>
        <begin position="537"/>
        <end position="559"/>
    </location>
</feature>
<comment type="caution">
    <text evidence="10">The sequence shown here is derived from an EMBL/GenBank/DDBJ whole genome shotgun (WGS) entry which is preliminary data.</text>
</comment>
<dbReference type="InterPro" id="IPR000719">
    <property type="entry name" value="Prot_kinase_dom"/>
</dbReference>
<dbReference type="PROSITE" id="PS00107">
    <property type="entry name" value="PROTEIN_KINASE_ATP"/>
    <property type="match status" value="1"/>
</dbReference>
<dbReference type="Gene3D" id="3.30.200.20">
    <property type="entry name" value="Phosphorylase Kinase, domain 1"/>
    <property type="match status" value="1"/>
</dbReference>
<keyword evidence="6 7" id="KW-0067">ATP-binding</keyword>
<gene>
    <name evidence="10" type="ORF">GO608_11660</name>
</gene>
<dbReference type="InterPro" id="IPR011009">
    <property type="entry name" value="Kinase-like_dom_sf"/>
</dbReference>
<dbReference type="Gene3D" id="1.10.510.10">
    <property type="entry name" value="Transferase(Phosphotransferase) domain 1"/>
    <property type="match status" value="1"/>
</dbReference>
<evidence type="ECO:0000313" key="11">
    <source>
        <dbReference type="Proteomes" id="UP000601990"/>
    </source>
</evidence>
<evidence type="ECO:0000256" key="8">
    <source>
        <dbReference type="SAM" id="MobiDB-lite"/>
    </source>
</evidence>